<sequence>MHQVSHITHPKKILRLRLWWVTNKKSPGKSKYFLESIENSRKSLLTGVLSDGSMGPRMASNVPKGSLAVYVGPEQRRFVIPMVCLSMPEFRALMDKVAEEYGFEQEGGLQIPCEVEDFEDMLLKCLAMKQVMCKNIRRL</sequence>
<dbReference type="InParanoid" id="A0A1Q3BV35"/>
<dbReference type="Proteomes" id="UP000187406">
    <property type="component" value="Unassembled WGS sequence"/>
</dbReference>
<reference evidence="3" key="1">
    <citation type="submission" date="2016-04" db="EMBL/GenBank/DDBJ databases">
        <title>Cephalotus genome sequencing.</title>
        <authorList>
            <person name="Fukushima K."/>
            <person name="Hasebe M."/>
            <person name="Fang X."/>
        </authorList>
    </citation>
    <scope>NUCLEOTIDE SEQUENCE [LARGE SCALE GENOMIC DNA]</scope>
    <source>
        <strain evidence="3">cv. St1</strain>
    </source>
</reference>
<protein>
    <submittedName>
        <fullName evidence="2">Auxin_inducible domain-containing protein</fullName>
    </submittedName>
</protein>
<dbReference type="Pfam" id="PF02519">
    <property type="entry name" value="Auxin_inducible"/>
    <property type="match status" value="1"/>
</dbReference>
<dbReference type="InterPro" id="IPR003676">
    <property type="entry name" value="SAUR_fam"/>
</dbReference>
<accession>A0A1Q3BV35</accession>
<dbReference type="STRING" id="3775.A0A1Q3BV35"/>
<evidence type="ECO:0000256" key="1">
    <source>
        <dbReference type="ARBA" id="ARBA00006974"/>
    </source>
</evidence>
<keyword evidence="3" id="KW-1185">Reference proteome</keyword>
<dbReference type="AlphaFoldDB" id="A0A1Q3BV35"/>
<name>A0A1Q3BV35_CEPFO</name>
<dbReference type="FunCoup" id="A0A1Q3BV35">
    <property type="interactions" value="128"/>
</dbReference>
<proteinExistence type="inferred from homology"/>
<comment type="similarity">
    <text evidence="1">Belongs to the ARG7 family.</text>
</comment>
<dbReference type="OrthoDB" id="1897212at2759"/>
<dbReference type="EMBL" id="BDDD01000942">
    <property type="protein sequence ID" value="GAV71782.1"/>
    <property type="molecule type" value="Genomic_DNA"/>
</dbReference>
<dbReference type="GO" id="GO:0009733">
    <property type="term" value="P:response to auxin"/>
    <property type="evidence" value="ECO:0007669"/>
    <property type="project" value="InterPro"/>
</dbReference>
<evidence type="ECO:0000313" key="2">
    <source>
        <dbReference type="EMBL" id="GAV71782.1"/>
    </source>
</evidence>
<evidence type="ECO:0000313" key="3">
    <source>
        <dbReference type="Proteomes" id="UP000187406"/>
    </source>
</evidence>
<comment type="caution">
    <text evidence="2">The sequence shown here is derived from an EMBL/GenBank/DDBJ whole genome shotgun (WGS) entry which is preliminary data.</text>
</comment>
<gene>
    <name evidence="2" type="ORF">CFOL_v3_15271</name>
</gene>
<dbReference type="PANTHER" id="PTHR31374">
    <property type="entry name" value="AUXIN-INDUCED PROTEIN-LIKE-RELATED"/>
    <property type="match status" value="1"/>
</dbReference>
<dbReference type="PANTHER" id="PTHR31374:SF139">
    <property type="entry name" value="OS02G0143300 PROTEIN"/>
    <property type="match status" value="1"/>
</dbReference>
<organism evidence="2 3">
    <name type="scientific">Cephalotus follicularis</name>
    <name type="common">Albany pitcher plant</name>
    <dbReference type="NCBI Taxonomy" id="3775"/>
    <lineage>
        <taxon>Eukaryota</taxon>
        <taxon>Viridiplantae</taxon>
        <taxon>Streptophyta</taxon>
        <taxon>Embryophyta</taxon>
        <taxon>Tracheophyta</taxon>
        <taxon>Spermatophyta</taxon>
        <taxon>Magnoliopsida</taxon>
        <taxon>eudicotyledons</taxon>
        <taxon>Gunneridae</taxon>
        <taxon>Pentapetalae</taxon>
        <taxon>rosids</taxon>
        <taxon>fabids</taxon>
        <taxon>Oxalidales</taxon>
        <taxon>Cephalotaceae</taxon>
        <taxon>Cephalotus</taxon>
    </lineage>
</organism>